<sequence length="38" mass="4236">MPCVDLTAQWEYLAVTGLSNTILHNNLSQNDLPTVSYL</sequence>
<keyword evidence="2" id="KW-1185">Reference proteome</keyword>
<organism evidence="1 2">
    <name type="scientific">Microscilla marina ATCC 23134</name>
    <dbReference type="NCBI Taxonomy" id="313606"/>
    <lineage>
        <taxon>Bacteria</taxon>
        <taxon>Pseudomonadati</taxon>
        <taxon>Bacteroidota</taxon>
        <taxon>Cytophagia</taxon>
        <taxon>Cytophagales</taxon>
        <taxon>Microscillaceae</taxon>
        <taxon>Microscilla</taxon>
    </lineage>
</organism>
<evidence type="ECO:0000313" key="1">
    <source>
        <dbReference type="EMBL" id="EAY30423.1"/>
    </source>
</evidence>
<protein>
    <submittedName>
        <fullName evidence="1">Uncharacterized protein</fullName>
    </submittedName>
</protein>
<dbReference type="EMBL" id="AAWS01000007">
    <property type="protein sequence ID" value="EAY30423.1"/>
    <property type="molecule type" value="Genomic_DNA"/>
</dbReference>
<evidence type="ECO:0000313" key="2">
    <source>
        <dbReference type="Proteomes" id="UP000004095"/>
    </source>
</evidence>
<comment type="caution">
    <text evidence="1">The sequence shown here is derived from an EMBL/GenBank/DDBJ whole genome shotgun (WGS) entry which is preliminary data.</text>
</comment>
<gene>
    <name evidence="1" type="ORF">M23134_08252</name>
</gene>
<accession>A1ZHF4</accession>
<name>A1ZHF4_MICM2</name>
<proteinExistence type="predicted"/>
<dbReference type="Proteomes" id="UP000004095">
    <property type="component" value="Unassembled WGS sequence"/>
</dbReference>
<reference evidence="1 2" key="1">
    <citation type="submission" date="2007-01" db="EMBL/GenBank/DDBJ databases">
        <authorList>
            <person name="Haygood M."/>
            <person name="Podell S."/>
            <person name="Anderson C."/>
            <person name="Hopkinson B."/>
            <person name="Roe K."/>
            <person name="Barbeau K."/>
            <person name="Gaasterland T."/>
            <person name="Ferriera S."/>
            <person name="Johnson J."/>
            <person name="Kravitz S."/>
            <person name="Beeson K."/>
            <person name="Sutton G."/>
            <person name="Rogers Y.-H."/>
            <person name="Friedman R."/>
            <person name="Frazier M."/>
            <person name="Venter J.C."/>
        </authorList>
    </citation>
    <scope>NUCLEOTIDE SEQUENCE [LARGE SCALE GENOMIC DNA]</scope>
    <source>
        <strain evidence="1 2">ATCC 23134</strain>
    </source>
</reference>
<dbReference type="AlphaFoldDB" id="A1ZHF4"/>